<keyword evidence="1" id="KW-0732">Signal</keyword>
<dbReference type="Proteomes" id="UP000256970">
    <property type="component" value="Unassembled WGS sequence"/>
</dbReference>
<dbReference type="EMBL" id="FNXT01000806">
    <property type="protein sequence ID" value="SZX67610.1"/>
    <property type="molecule type" value="Genomic_DNA"/>
</dbReference>
<name>A0A383VRU6_TETOB</name>
<feature type="signal peptide" evidence="1">
    <location>
        <begin position="1"/>
        <end position="16"/>
    </location>
</feature>
<organism evidence="2 3">
    <name type="scientific">Tetradesmus obliquus</name>
    <name type="common">Green alga</name>
    <name type="synonym">Acutodesmus obliquus</name>
    <dbReference type="NCBI Taxonomy" id="3088"/>
    <lineage>
        <taxon>Eukaryota</taxon>
        <taxon>Viridiplantae</taxon>
        <taxon>Chlorophyta</taxon>
        <taxon>core chlorophytes</taxon>
        <taxon>Chlorophyceae</taxon>
        <taxon>CS clade</taxon>
        <taxon>Sphaeropleales</taxon>
        <taxon>Scenedesmaceae</taxon>
        <taxon>Tetradesmus</taxon>
    </lineage>
</organism>
<reference evidence="2 3" key="1">
    <citation type="submission" date="2016-10" db="EMBL/GenBank/DDBJ databases">
        <authorList>
            <person name="Cai Z."/>
        </authorList>
    </citation>
    <scope>NUCLEOTIDE SEQUENCE [LARGE SCALE GENOMIC DNA]</scope>
</reference>
<protein>
    <submittedName>
        <fullName evidence="2">Uncharacterized protein</fullName>
    </submittedName>
</protein>
<feature type="chain" id="PRO_5017053816" evidence="1">
    <location>
        <begin position="17"/>
        <end position="220"/>
    </location>
</feature>
<dbReference type="AlphaFoldDB" id="A0A383VRU6"/>
<sequence length="220" mass="24024">MLLATLLLIAAAGVAALRAQWDLAGAVAGAWLLVLLSQVLQRRTSSSSSSSSSSVVELVEADAQVELVDAEPAKLPDLSGTWIKDNAASDSMEAAVALVHLNGITRTAVRLIKGMKLSLDDSHFAFGVFSVISWFKITERYVLGQPCQHRRRDLRRGRSTNVARLTPWGSVVIEYEWGAPHAGRGVDEFKLDEEGRLVLECKLMVGGQTAGYRHVYNRKH</sequence>
<keyword evidence="3" id="KW-1185">Reference proteome</keyword>
<accession>A0A383VRU6</accession>
<proteinExistence type="predicted"/>
<gene>
    <name evidence="2" type="ORF">BQ4739_LOCUS7991</name>
</gene>
<evidence type="ECO:0000256" key="1">
    <source>
        <dbReference type="SAM" id="SignalP"/>
    </source>
</evidence>
<evidence type="ECO:0000313" key="3">
    <source>
        <dbReference type="Proteomes" id="UP000256970"/>
    </source>
</evidence>
<evidence type="ECO:0000313" key="2">
    <source>
        <dbReference type="EMBL" id="SZX67610.1"/>
    </source>
</evidence>